<feature type="transmembrane region" description="Helical" evidence="1">
    <location>
        <begin position="77"/>
        <end position="97"/>
    </location>
</feature>
<keyword evidence="3" id="KW-1185">Reference proteome</keyword>
<evidence type="ECO:0000313" key="3">
    <source>
        <dbReference type="Proteomes" id="UP000664654"/>
    </source>
</evidence>
<evidence type="ECO:0000256" key="1">
    <source>
        <dbReference type="SAM" id="Phobius"/>
    </source>
</evidence>
<dbReference type="Proteomes" id="UP000664654">
    <property type="component" value="Unassembled WGS sequence"/>
</dbReference>
<keyword evidence="1" id="KW-0812">Transmembrane</keyword>
<feature type="transmembrane region" description="Helical" evidence="1">
    <location>
        <begin position="6"/>
        <end position="24"/>
    </location>
</feature>
<dbReference type="AlphaFoldDB" id="A0A939DKA9"/>
<accession>A0A939DKA9</accession>
<proteinExistence type="predicted"/>
<sequence>MIWILTAIYFFVCSVVLWLGFWIYGKALQHLGRAGSIAKNLGGFVVYLLFACFLVSPLFVAFSFVENLRWEFTSNPLYMVYFLLLFLLSATPGGLYFKKRFLNELRELGYFAKKR</sequence>
<organism evidence="2 3">
    <name type="scientific">Bowmanella dokdonensis</name>
    <dbReference type="NCBI Taxonomy" id="751969"/>
    <lineage>
        <taxon>Bacteria</taxon>
        <taxon>Pseudomonadati</taxon>
        <taxon>Pseudomonadota</taxon>
        <taxon>Gammaproteobacteria</taxon>
        <taxon>Alteromonadales</taxon>
        <taxon>Alteromonadaceae</taxon>
        <taxon>Bowmanella</taxon>
    </lineage>
</organism>
<dbReference type="RefSeq" id="WP_206572202.1">
    <property type="nucleotide sequence ID" value="NZ_JAFKCV010000001.1"/>
</dbReference>
<reference evidence="2" key="1">
    <citation type="submission" date="2021-03" db="EMBL/GenBank/DDBJ databases">
        <title>novel species isolated from a fishpond in China.</title>
        <authorList>
            <person name="Lu H."/>
            <person name="Cai Z."/>
        </authorList>
    </citation>
    <scope>NUCLEOTIDE SEQUENCE</scope>
    <source>
        <strain evidence="2">JCM 30855</strain>
    </source>
</reference>
<protein>
    <submittedName>
        <fullName evidence="2">Uncharacterized protein</fullName>
    </submittedName>
</protein>
<dbReference type="EMBL" id="JAFKCV010000001">
    <property type="protein sequence ID" value="MBN7824109.1"/>
    <property type="molecule type" value="Genomic_DNA"/>
</dbReference>
<keyword evidence="1" id="KW-1133">Transmembrane helix</keyword>
<name>A0A939DKA9_9ALTE</name>
<feature type="transmembrane region" description="Helical" evidence="1">
    <location>
        <begin position="44"/>
        <end position="65"/>
    </location>
</feature>
<gene>
    <name evidence="2" type="ORF">J0A66_02615</name>
</gene>
<evidence type="ECO:0000313" key="2">
    <source>
        <dbReference type="EMBL" id="MBN7824109.1"/>
    </source>
</evidence>
<comment type="caution">
    <text evidence="2">The sequence shown here is derived from an EMBL/GenBank/DDBJ whole genome shotgun (WGS) entry which is preliminary data.</text>
</comment>
<keyword evidence="1" id="KW-0472">Membrane</keyword>